<evidence type="ECO:0000256" key="7">
    <source>
        <dbReference type="SAM" id="MobiDB-lite"/>
    </source>
</evidence>
<sequence>MDHGTKSFPGASSSSKEINGEEFTLARTRAKEDQYGKEKHYVGVRKRPWGKFAAEIRDSTRNGMRVWLGTFDTAEEAALAYDQAALSMRGPVAALNFPTERVHESLQEMVLFSCEDGLSPAAALKEAHKMRSMSKRRGKRKQLVKGDDLVVFEDLGPDLLDELLSESESSGFTTVAEAAMGNLEQWPP</sequence>
<keyword evidence="4" id="KW-0238">DNA-binding</keyword>
<reference evidence="9" key="1">
    <citation type="journal article" date="2025" name="Foods">
        <title>Unveiling the Microbial Signatures of Arabica Coffee Cherries: Insights into Ripeness Specific Diversity, Functional Traits, and Implications for Quality and Safety.</title>
        <authorList>
            <consortium name="RefSeq"/>
            <person name="Tenea G.N."/>
            <person name="Cifuentes V."/>
            <person name="Reyes P."/>
            <person name="Cevallos-Vallejos M."/>
        </authorList>
    </citation>
    <scope>NUCLEOTIDE SEQUENCE [LARGE SCALE GENOMIC DNA]</scope>
</reference>
<dbReference type="PRINTS" id="PR00367">
    <property type="entry name" value="ETHRSPELEMNT"/>
</dbReference>
<dbReference type="GeneID" id="113701549"/>
<comment type="subcellular location">
    <subcellularLocation>
        <location evidence="1">Nucleus</location>
    </subcellularLocation>
</comment>
<dbReference type="InterPro" id="IPR044808">
    <property type="entry name" value="ERF_plant"/>
</dbReference>
<dbReference type="GO" id="GO:0003677">
    <property type="term" value="F:DNA binding"/>
    <property type="evidence" value="ECO:0007669"/>
    <property type="project" value="UniProtKB-KW"/>
</dbReference>
<reference evidence="10" key="2">
    <citation type="submission" date="2025-08" db="UniProtKB">
        <authorList>
            <consortium name="RefSeq"/>
        </authorList>
    </citation>
    <scope>IDENTIFICATION</scope>
    <source>
        <tissue evidence="10">Leaves</tissue>
    </source>
</reference>
<dbReference type="PROSITE" id="PS51032">
    <property type="entry name" value="AP2_ERF"/>
    <property type="match status" value="1"/>
</dbReference>
<dbReference type="CDD" id="cd00018">
    <property type="entry name" value="AP2"/>
    <property type="match status" value="1"/>
</dbReference>
<dbReference type="Gene3D" id="3.30.730.10">
    <property type="entry name" value="AP2/ERF domain"/>
    <property type="match status" value="1"/>
</dbReference>
<evidence type="ECO:0000256" key="1">
    <source>
        <dbReference type="ARBA" id="ARBA00004123"/>
    </source>
</evidence>
<name>A0A6P6THU2_COFAR</name>
<dbReference type="InterPro" id="IPR016177">
    <property type="entry name" value="DNA-bd_dom_sf"/>
</dbReference>
<feature type="region of interest" description="Disordered" evidence="7">
    <location>
        <begin position="1"/>
        <end position="31"/>
    </location>
</feature>
<dbReference type="InterPro" id="IPR001471">
    <property type="entry name" value="AP2/ERF_dom"/>
</dbReference>
<dbReference type="GO" id="GO:0006952">
    <property type="term" value="P:defense response"/>
    <property type="evidence" value="ECO:0007669"/>
    <property type="project" value="UniProtKB-KW"/>
</dbReference>
<evidence type="ECO:0000313" key="10">
    <source>
        <dbReference type="RefSeq" id="XP_027078064.1"/>
    </source>
</evidence>
<dbReference type="AlphaFoldDB" id="A0A6P6THU2"/>
<evidence type="ECO:0000256" key="6">
    <source>
        <dbReference type="ARBA" id="ARBA00023242"/>
    </source>
</evidence>
<dbReference type="GO" id="GO:0003700">
    <property type="term" value="F:DNA-binding transcription factor activity"/>
    <property type="evidence" value="ECO:0007669"/>
    <property type="project" value="InterPro"/>
</dbReference>
<evidence type="ECO:0000259" key="8">
    <source>
        <dbReference type="PROSITE" id="PS51032"/>
    </source>
</evidence>
<gene>
    <name evidence="10" type="primary">LOC113701549</name>
</gene>
<keyword evidence="9" id="KW-1185">Reference proteome</keyword>
<keyword evidence="6" id="KW-0539">Nucleus</keyword>
<organism evidence="9 10">
    <name type="scientific">Coffea arabica</name>
    <name type="common">Arabian coffee</name>
    <dbReference type="NCBI Taxonomy" id="13443"/>
    <lineage>
        <taxon>Eukaryota</taxon>
        <taxon>Viridiplantae</taxon>
        <taxon>Streptophyta</taxon>
        <taxon>Embryophyta</taxon>
        <taxon>Tracheophyta</taxon>
        <taxon>Spermatophyta</taxon>
        <taxon>Magnoliopsida</taxon>
        <taxon>eudicotyledons</taxon>
        <taxon>Gunneridae</taxon>
        <taxon>Pentapetalae</taxon>
        <taxon>asterids</taxon>
        <taxon>lamiids</taxon>
        <taxon>Gentianales</taxon>
        <taxon>Rubiaceae</taxon>
        <taxon>Ixoroideae</taxon>
        <taxon>Gardenieae complex</taxon>
        <taxon>Bertiereae - Coffeeae clade</taxon>
        <taxon>Coffeeae</taxon>
        <taxon>Coffea</taxon>
    </lineage>
</organism>
<dbReference type="FunFam" id="3.30.730.10:FF:000001">
    <property type="entry name" value="Ethylene-responsive transcription factor 2"/>
    <property type="match status" value="1"/>
</dbReference>
<dbReference type="Pfam" id="PF00847">
    <property type="entry name" value="AP2"/>
    <property type="match status" value="1"/>
</dbReference>
<evidence type="ECO:0000313" key="9">
    <source>
        <dbReference type="Proteomes" id="UP001652660"/>
    </source>
</evidence>
<dbReference type="InterPro" id="IPR036955">
    <property type="entry name" value="AP2/ERF_dom_sf"/>
</dbReference>
<evidence type="ECO:0000256" key="2">
    <source>
        <dbReference type="ARBA" id="ARBA00022821"/>
    </source>
</evidence>
<keyword evidence="3" id="KW-0805">Transcription regulation</keyword>
<keyword evidence="5" id="KW-0804">Transcription</keyword>
<proteinExistence type="predicted"/>
<dbReference type="Proteomes" id="UP001652660">
    <property type="component" value="Chromosome 7e"/>
</dbReference>
<dbReference type="SMART" id="SM00380">
    <property type="entry name" value="AP2"/>
    <property type="match status" value="1"/>
</dbReference>
<dbReference type="GO" id="GO:0005634">
    <property type="term" value="C:nucleus"/>
    <property type="evidence" value="ECO:0007669"/>
    <property type="project" value="UniProtKB-SubCell"/>
</dbReference>
<dbReference type="PANTHER" id="PTHR31190">
    <property type="entry name" value="DNA-BINDING DOMAIN"/>
    <property type="match status" value="1"/>
</dbReference>
<dbReference type="PANTHER" id="PTHR31190:SF72">
    <property type="entry name" value="AP2 DOMAIN CONTAINING PROTEIN, EXPRESSED"/>
    <property type="match status" value="1"/>
</dbReference>
<keyword evidence="2" id="KW-0611">Plant defense</keyword>
<protein>
    <submittedName>
        <fullName evidence="10">Ethylene-responsive transcription factor 1B-like isoform X1</fullName>
    </submittedName>
</protein>
<feature type="domain" description="AP2/ERF" evidence="8">
    <location>
        <begin position="40"/>
        <end position="98"/>
    </location>
</feature>
<evidence type="ECO:0000256" key="4">
    <source>
        <dbReference type="ARBA" id="ARBA00023125"/>
    </source>
</evidence>
<dbReference type="RefSeq" id="XP_027078064.1">
    <property type="nucleotide sequence ID" value="XM_027222263.2"/>
</dbReference>
<dbReference type="SUPFAM" id="SSF54171">
    <property type="entry name" value="DNA-binding domain"/>
    <property type="match status" value="1"/>
</dbReference>
<dbReference type="OrthoDB" id="670255at2759"/>
<dbReference type="GO" id="GO:0009873">
    <property type="term" value="P:ethylene-activated signaling pathway"/>
    <property type="evidence" value="ECO:0007669"/>
    <property type="project" value="InterPro"/>
</dbReference>
<evidence type="ECO:0000256" key="5">
    <source>
        <dbReference type="ARBA" id="ARBA00023163"/>
    </source>
</evidence>
<evidence type="ECO:0000256" key="3">
    <source>
        <dbReference type="ARBA" id="ARBA00023015"/>
    </source>
</evidence>
<accession>A0A6P6THU2</accession>